<dbReference type="PROSITE" id="PS50102">
    <property type="entry name" value="RRM"/>
    <property type="match status" value="1"/>
</dbReference>
<evidence type="ECO:0008006" key="5">
    <source>
        <dbReference type="Google" id="ProtNLM"/>
    </source>
</evidence>
<feature type="compositionally biased region" description="Basic and acidic residues" evidence="2">
    <location>
        <begin position="979"/>
        <end position="993"/>
    </location>
</feature>
<feature type="compositionally biased region" description="Polar residues" evidence="2">
    <location>
        <begin position="994"/>
        <end position="1011"/>
    </location>
</feature>
<dbReference type="InterPro" id="IPR000504">
    <property type="entry name" value="RRM_dom"/>
</dbReference>
<feature type="compositionally biased region" description="Low complexity" evidence="2">
    <location>
        <begin position="1104"/>
        <end position="1120"/>
    </location>
</feature>
<dbReference type="CDD" id="cd12227">
    <property type="entry name" value="RRM_SCAF4_SCAF8"/>
    <property type="match status" value="1"/>
</dbReference>
<dbReference type="InterPro" id="IPR006569">
    <property type="entry name" value="CID_dom"/>
</dbReference>
<evidence type="ECO:0000313" key="3">
    <source>
        <dbReference type="EnsemblMetazoa" id="PPAI003232-PA"/>
    </source>
</evidence>
<feature type="region of interest" description="Disordered" evidence="2">
    <location>
        <begin position="923"/>
        <end position="1132"/>
    </location>
</feature>
<feature type="compositionally biased region" description="Gly residues" evidence="2">
    <location>
        <begin position="1063"/>
        <end position="1087"/>
    </location>
</feature>
<evidence type="ECO:0000256" key="2">
    <source>
        <dbReference type="SAM" id="MobiDB-lite"/>
    </source>
</evidence>
<feature type="compositionally biased region" description="Basic residues" evidence="2">
    <location>
        <begin position="325"/>
        <end position="346"/>
    </location>
</feature>
<feature type="compositionally biased region" description="Gly residues" evidence="2">
    <location>
        <begin position="655"/>
        <end position="670"/>
    </location>
</feature>
<dbReference type="Pfam" id="PF00076">
    <property type="entry name" value="RRM_1"/>
    <property type="match status" value="1"/>
</dbReference>
<dbReference type="InterPro" id="IPR035979">
    <property type="entry name" value="RBD_domain_sf"/>
</dbReference>
<dbReference type="SUPFAM" id="SSF54928">
    <property type="entry name" value="RNA-binding domain, RBD"/>
    <property type="match status" value="1"/>
</dbReference>
<keyword evidence="1" id="KW-0175">Coiled coil</keyword>
<dbReference type="PROSITE" id="PS51391">
    <property type="entry name" value="CID"/>
    <property type="match status" value="1"/>
</dbReference>
<dbReference type="EMBL" id="AJVK01026362">
    <property type="status" value="NOT_ANNOTATED_CDS"/>
    <property type="molecule type" value="Genomic_DNA"/>
</dbReference>
<reference evidence="3" key="1">
    <citation type="submission" date="2022-08" db="UniProtKB">
        <authorList>
            <consortium name="EnsemblMetazoa"/>
        </authorList>
    </citation>
    <scope>IDENTIFICATION</scope>
    <source>
        <strain evidence="3">Israel</strain>
    </source>
</reference>
<feature type="region of interest" description="Disordered" evidence="2">
    <location>
        <begin position="624"/>
        <end position="643"/>
    </location>
</feature>
<feature type="compositionally biased region" description="Polar residues" evidence="2">
    <location>
        <begin position="702"/>
        <end position="714"/>
    </location>
</feature>
<feature type="region of interest" description="Disordered" evidence="2">
    <location>
        <begin position="253"/>
        <end position="365"/>
    </location>
</feature>
<dbReference type="InterPro" id="IPR012677">
    <property type="entry name" value="Nucleotide-bd_a/b_plait_sf"/>
</dbReference>
<dbReference type="Proteomes" id="UP000092462">
    <property type="component" value="Unassembled WGS sequence"/>
</dbReference>
<dbReference type="PANTHER" id="PTHR23140">
    <property type="entry name" value="RNA PROCESSING PROTEIN LD23810P"/>
    <property type="match status" value="1"/>
</dbReference>
<feature type="compositionally biased region" description="Basic and acidic residues" evidence="2">
    <location>
        <begin position="717"/>
        <end position="806"/>
    </location>
</feature>
<protein>
    <recommendedName>
        <fullName evidence="5">RRM domain-containing protein</fullName>
    </recommendedName>
</protein>
<feature type="coiled-coil region" evidence="1">
    <location>
        <begin position="169"/>
        <end position="198"/>
    </location>
</feature>
<dbReference type="GO" id="GO:0003723">
    <property type="term" value="F:RNA binding"/>
    <property type="evidence" value="ECO:0007669"/>
    <property type="project" value="UniProtKB-UniRule"/>
</dbReference>
<dbReference type="PANTHER" id="PTHR23140:SF4">
    <property type="entry name" value="PROTEIN CBR-NRD-1"/>
    <property type="match status" value="1"/>
</dbReference>
<feature type="compositionally biased region" description="Basic and acidic residues" evidence="2">
    <location>
        <begin position="347"/>
        <end position="365"/>
    </location>
</feature>
<feature type="compositionally biased region" description="Basic and acidic residues" evidence="2">
    <location>
        <begin position="1121"/>
        <end position="1132"/>
    </location>
</feature>
<keyword evidence="4" id="KW-1185">Reference proteome</keyword>
<organism evidence="3 4">
    <name type="scientific">Phlebotomus papatasi</name>
    <name type="common">Sandfly</name>
    <dbReference type="NCBI Taxonomy" id="29031"/>
    <lineage>
        <taxon>Eukaryota</taxon>
        <taxon>Metazoa</taxon>
        <taxon>Ecdysozoa</taxon>
        <taxon>Arthropoda</taxon>
        <taxon>Hexapoda</taxon>
        <taxon>Insecta</taxon>
        <taxon>Pterygota</taxon>
        <taxon>Neoptera</taxon>
        <taxon>Endopterygota</taxon>
        <taxon>Diptera</taxon>
        <taxon>Nematocera</taxon>
        <taxon>Psychodoidea</taxon>
        <taxon>Psychodidae</taxon>
        <taxon>Phlebotomus</taxon>
        <taxon>Phlebotomus</taxon>
    </lineage>
</organism>
<dbReference type="FunFam" id="3.30.70.330:FF:000576">
    <property type="entry name" value="Uncharacterized protein, isoform B"/>
    <property type="match status" value="1"/>
</dbReference>
<dbReference type="SMART" id="SM00360">
    <property type="entry name" value="RRM"/>
    <property type="match status" value="1"/>
</dbReference>
<dbReference type="GO" id="GO:0005634">
    <property type="term" value="C:nucleus"/>
    <property type="evidence" value="ECO:0007669"/>
    <property type="project" value="TreeGrafter"/>
</dbReference>
<evidence type="ECO:0000256" key="1">
    <source>
        <dbReference type="SAM" id="Coils"/>
    </source>
</evidence>
<dbReference type="EnsemblMetazoa" id="PPAI003232-RA">
    <property type="protein sequence ID" value="PPAI003232-PA"/>
    <property type="gene ID" value="PPAI003232"/>
</dbReference>
<dbReference type="Gene3D" id="3.30.70.330">
    <property type="match status" value="1"/>
</dbReference>
<dbReference type="AlphaFoldDB" id="A0A1B0GMP1"/>
<accession>A0A1B0GMP1</accession>
<feature type="region of interest" description="Disordered" evidence="2">
    <location>
        <begin position="651"/>
        <end position="816"/>
    </location>
</feature>
<sequence length="1132" mass="124743">KIIRVLNLWLKNNVFSPEVINPLFDFFNPNRTHPLESQPMSQSMSVTNGMTSTTQIVADSPQVVQADEQSRMSADMSNSHGNVGGQMELDPNIIRQLHHFQKLLIQQTGNDMGAGNSGQDQVKFNKKLLDFDYGEDEEEEKTSSPNVTSSSSVLEVNSLNQLLQDPNVLRQLQNLQKLKEHEMEEKQTKLTEMRLQEEAFEKHLVNVLKKLPFANECDLSRQADQQQHVAPNQMYAMQHLQQAQMQQAQMQQALQQQQQMAQTGQPMPPAVPESTDPDVEFTGESGKVEVITLDGNDSDLSSPGRAERYKSRRRSRSRSRDRTRDRRRRSRTRSRSRSPRSRRRSSRERAREREREKEKEYDRERRRKGLPDIKKEHLSVCSTTLWVGHLSKLVQQEELSDTFGRYGDIVSIDMIVPRGCAFIAMNRRQDAYKAMNSLKGHKMQGRAITISWATGKGVKSKEWKDYWDLDLGVSYIPWSKIDHTTDLTALEEGGMFDEDTLPEWLKEKRKAESKKIEFPGLDTSQPPPAAMMSMVAPFQIPGTPAGAAAAAAAGRMMAPPLMPNMIPGLPLGVPPPQMMMTPMMQIPQMDKNVPPPTGGPATANPEHFLALNFPMPPIPLPTGLVPPQVQPEAGAAAKSGHDDDRMEIENEEEAGGAGGGTGAGGGGAQGGVTETPKKDTPLSEQLLAMTNFFNRPPPLMSQPVSPSIVQSFANAAQDKKASTSSQEESRENSRDREFRSRGRDRERSSRDRDRRDFGRGDRGSRWGSGERSRERQEKESNAGKSLTDRLREMASENVEEFSRRDGGGQQWRPQPLMSLFPEQGHPPMNRRGAGDGLLEGGPMIMPQAGPPPFRHQEMFDGMRHREGRMDDFERRGGPNHRGDFFPPPRFGPMNNGGMRGMLPMGGGGRNGPQFRMPRYGIKGPLMRGLPPGHPDFQFPDRPGFFGRDGPPGGFERDDRRRNGPPGVDRRGGGGGMPGEGRRGGNRFQERDSKPQQQKSSRWGNESSTRGRQGQEPEDDGPPGVAREGEQEGGQDDLGANGTEAVSPEALDCSGPGEDDLEECGGGSGGGGSGGGSGGGGGNSGGGEQIEVPGKSTPLYDEPAEAPTQAKAAPQEEAAPPAEEKEEKSESAE</sequence>
<proteinExistence type="predicted"/>
<feature type="compositionally biased region" description="Low complexity" evidence="2">
    <location>
        <begin position="253"/>
        <end position="262"/>
    </location>
</feature>
<dbReference type="VEuPathDB" id="VectorBase:PPAI003232"/>
<dbReference type="VEuPathDB" id="VectorBase:PPAPM1_006285"/>
<name>A0A1B0GMP1_PHLPP</name>
<feature type="compositionally biased region" description="Basic and acidic residues" evidence="2">
    <location>
        <begin position="954"/>
        <end position="971"/>
    </location>
</feature>
<dbReference type="InterPro" id="IPR051485">
    <property type="entry name" value="SR-CTD_assoc_factor"/>
</dbReference>
<evidence type="ECO:0000313" key="4">
    <source>
        <dbReference type="Proteomes" id="UP000092462"/>
    </source>
</evidence>
<feature type="compositionally biased region" description="Low complexity" evidence="2">
    <location>
        <begin position="939"/>
        <end position="948"/>
    </location>
</feature>